<accession>A0A5A7RBW5</accession>
<evidence type="ECO:0000256" key="2">
    <source>
        <dbReference type="SAM" id="MobiDB-lite"/>
    </source>
</evidence>
<dbReference type="SUPFAM" id="SSF57756">
    <property type="entry name" value="Retrovirus zinc finger-like domains"/>
    <property type="match status" value="1"/>
</dbReference>
<dbReference type="GO" id="GO:0003676">
    <property type="term" value="F:nucleic acid binding"/>
    <property type="evidence" value="ECO:0007669"/>
    <property type="project" value="InterPro"/>
</dbReference>
<keyword evidence="5" id="KW-1185">Reference proteome</keyword>
<evidence type="ECO:0000256" key="1">
    <source>
        <dbReference type="PROSITE-ProRule" id="PRU00047"/>
    </source>
</evidence>
<dbReference type="InterPro" id="IPR025836">
    <property type="entry name" value="Zn_knuckle_CX2CX4HX4C"/>
</dbReference>
<feature type="region of interest" description="Disordered" evidence="2">
    <location>
        <begin position="108"/>
        <end position="183"/>
    </location>
</feature>
<feature type="compositionally biased region" description="Polar residues" evidence="2">
    <location>
        <begin position="174"/>
        <end position="183"/>
    </location>
</feature>
<gene>
    <name evidence="4" type="ORF">STAS_32415</name>
</gene>
<protein>
    <submittedName>
        <fullName evidence="4">Gag-pol polyprotein</fullName>
    </submittedName>
</protein>
<proteinExistence type="predicted"/>
<sequence length="183" mass="20283">MKIGKAFNKILDVNVPHGGALAGKCIRILAAIDINQPLLRCTNIQMGGTKVKVHFKYEWLVNFCFYCGRSGHIDRNCEKRTSDIGHDNLMEGLYGDWLKATDIFHTPTSNPSTTNTDITSHTTSRKPSNHSNIIPSKNPESPITLPHSESSHIPTLPINSLTPEQTPIHDTDNSPHNQHTNLA</sequence>
<feature type="compositionally biased region" description="Low complexity" evidence="2">
    <location>
        <begin position="108"/>
        <end position="122"/>
    </location>
</feature>
<dbReference type="PANTHER" id="PTHR31286:SF167">
    <property type="entry name" value="OS09G0268800 PROTEIN"/>
    <property type="match status" value="1"/>
</dbReference>
<dbReference type="InterPro" id="IPR036875">
    <property type="entry name" value="Znf_CCHC_sf"/>
</dbReference>
<feature type="compositionally biased region" description="Polar residues" evidence="2">
    <location>
        <begin position="129"/>
        <end position="165"/>
    </location>
</feature>
<dbReference type="Pfam" id="PF14392">
    <property type="entry name" value="zf-CCHC_4"/>
    <property type="match status" value="1"/>
</dbReference>
<name>A0A5A7RBW5_STRAF</name>
<keyword evidence="1" id="KW-0479">Metal-binding</keyword>
<dbReference type="AlphaFoldDB" id="A0A5A7RBW5"/>
<feature type="domain" description="CCHC-type" evidence="3">
    <location>
        <begin position="64"/>
        <end position="79"/>
    </location>
</feature>
<dbReference type="InterPro" id="IPR001878">
    <property type="entry name" value="Znf_CCHC"/>
</dbReference>
<evidence type="ECO:0000313" key="5">
    <source>
        <dbReference type="Proteomes" id="UP000325081"/>
    </source>
</evidence>
<dbReference type="OrthoDB" id="1707487at2759"/>
<dbReference type="EMBL" id="BKCP01011514">
    <property type="protein sequence ID" value="GER54790.1"/>
    <property type="molecule type" value="Genomic_DNA"/>
</dbReference>
<dbReference type="PANTHER" id="PTHR31286">
    <property type="entry name" value="GLYCINE-RICH CELL WALL STRUCTURAL PROTEIN 1.8-LIKE"/>
    <property type="match status" value="1"/>
</dbReference>
<evidence type="ECO:0000259" key="3">
    <source>
        <dbReference type="PROSITE" id="PS50158"/>
    </source>
</evidence>
<reference evidence="5" key="1">
    <citation type="journal article" date="2019" name="Curr. Biol.">
        <title>Genome Sequence of Striga asiatica Provides Insight into the Evolution of Plant Parasitism.</title>
        <authorList>
            <person name="Yoshida S."/>
            <person name="Kim S."/>
            <person name="Wafula E.K."/>
            <person name="Tanskanen J."/>
            <person name="Kim Y.M."/>
            <person name="Honaas L."/>
            <person name="Yang Z."/>
            <person name="Spallek T."/>
            <person name="Conn C.E."/>
            <person name="Ichihashi Y."/>
            <person name="Cheong K."/>
            <person name="Cui S."/>
            <person name="Der J.P."/>
            <person name="Gundlach H."/>
            <person name="Jiao Y."/>
            <person name="Hori C."/>
            <person name="Ishida J.K."/>
            <person name="Kasahara H."/>
            <person name="Kiba T."/>
            <person name="Kim M.S."/>
            <person name="Koo N."/>
            <person name="Laohavisit A."/>
            <person name="Lee Y.H."/>
            <person name="Lumba S."/>
            <person name="McCourt P."/>
            <person name="Mortimer J.C."/>
            <person name="Mutuku J.M."/>
            <person name="Nomura T."/>
            <person name="Sasaki-Sekimoto Y."/>
            <person name="Seto Y."/>
            <person name="Wang Y."/>
            <person name="Wakatake T."/>
            <person name="Sakakibara H."/>
            <person name="Demura T."/>
            <person name="Yamaguchi S."/>
            <person name="Yoneyama K."/>
            <person name="Manabe R.I."/>
            <person name="Nelson D.C."/>
            <person name="Schulman A.H."/>
            <person name="Timko M.P."/>
            <person name="dePamphilis C.W."/>
            <person name="Choi D."/>
            <person name="Shirasu K."/>
        </authorList>
    </citation>
    <scope>NUCLEOTIDE SEQUENCE [LARGE SCALE GENOMIC DNA]</scope>
    <source>
        <strain evidence="5">cv. UVA1</strain>
    </source>
</reference>
<evidence type="ECO:0000313" key="4">
    <source>
        <dbReference type="EMBL" id="GER54790.1"/>
    </source>
</evidence>
<keyword evidence="1" id="KW-0863">Zinc-finger</keyword>
<comment type="caution">
    <text evidence="4">The sequence shown here is derived from an EMBL/GenBank/DDBJ whole genome shotgun (WGS) entry which is preliminary data.</text>
</comment>
<dbReference type="GO" id="GO:0008270">
    <property type="term" value="F:zinc ion binding"/>
    <property type="evidence" value="ECO:0007669"/>
    <property type="project" value="UniProtKB-KW"/>
</dbReference>
<dbReference type="Proteomes" id="UP000325081">
    <property type="component" value="Unassembled WGS sequence"/>
</dbReference>
<organism evidence="4 5">
    <name type="scientific">Striga asiatica</name>
    <name type="common">Asiatic witchweed</name>
    <name type="synonym">Buchnera asiatica</name>
    <dbReference type="NCBI Taxonomy" id="4170"/>
    <lineage>
        <taxon>Eukaryota</taxon>
        <taxon>Viridiplantae</taxon>
        <taxon>Streptophyta</taxon>
        <taxon>Embryophyta</taxon>
        <taxon>Tracheophyta</taxon>
        <taxon>Spermatophyta</taxon>
        <taxon>Magnoliopsida</taxon>
        <taxon>eudicotyledons</taxon>
        <taxon>Gunneridae</taxon>
        <taxon>Pentapetalae</taxon>
        <taxon>asterids</taxon>
        <taxon>lamiids</taxon>
        <taxon>Lamiales</taxon>
        <taxon>Orobanchaceae</taxon>
        <taxon>Buchnereae</taxon>
        <taxon>Striga</taxon>
    </lineage>
</organism>
<keyword evidence="1" id="KW-0862">Zinc</keyword>
<dbReference type="InterPro" id="IPR040256">
    <property type="entry name" value="At4g02000-like"/>
</dbReference>
<dbReference type="PROSITE" id="PS50158">
    <property type="entry name" value="ZF_CCHC"/>
    <property type="match status" value="1"/>
</dbReference>